<keyword evidence="3" id="KW-1185">Reference proteome</keyword>
<keyword evidence="2" id="KW-0067">ATP-binding</keyword>
<dbReference type="PANTHER" id="PTHR46743">
    <property type="entry name" value="TEICHOIC ACIDS EXPORT ATP-BINDING PROTEIN TAGH"/>
    <property type="match status" value="1"/>
</dbReference>
<reference evidence="2 3" key="1">
    <citation type="submission" date="2016-10" db="EMBL/GenBank/DDBJ databases">
        <authorList>
            <person name="de Groot N.N."/>
        </authorList>
    </citation>
    <scope>NUCLEOTIDE SEQUENCE [LARGE SCALE GENOMIC DNA]</scope>
    <source>
        <strain evidence="2 3">A52C2</strain>
    </source>
</reference>
<evidence type="ECO:0000313" key="2">
    <source>
        <dbReference type="EMBL" id="SEQ37352.1"/>
    </source>
</evidence>
<gene>
    <name evidence="2" type="ORF">SAMN05216548_104119</name>
</gene>
<dbReference type="Gene3D" id="3.40.50.300">
    <property type="entry name" value="P-loop containing nucleotide triphosphate hydrolases"/>
    <property type="match status" value="1"/>
</dbReference>
<keyword evidence="2" id="KW-0547">Nucleotide-binding</keyword>
<dbReference type="RefSeq" id="WP_092495997.1">
    <property type="nucleotide sequence ID" value="NZ_FOFG01000004.1"/>
</dbReference>
<protein>
    <submittedName>
        <fullName evidence="2">Capsular polysaccharide transport system ATP-binding protein</fullName>
    </submittedName>
</protein>
<dbReference type="OrthoDB" id="9778870at2"/>
<dbReference type="Proteomes" id="UP000199647">
    <property type="component" value="Unassembled WGS sequence"/>
</dbReference>
<dbReference type="AlphaFoldDB" id="A0A1H9FHH1"/>
<evidence type="ECO:0000256" key="1">
    <source>
        <dbReference type="SAM" id="MobiDB-lite"/>
    </source>
</evidence>
<proteinExistence type="predicted"/>
<organism evidence="2 3">
    <name type="scientific">Faunimonas pinastri</name>
    <dbReference type="NCBI Taxonomy" id="1855383"/>
    <lineage>
        <taxon>Bacteria</taxon>
        <taxon>Pseudomonadati</taxon>
        <taxon>Pseudomonadota</taxon>
        <taxon>Alphaproteobacteria</taxon>
        <taxon>Hyphomicrobiales</taxon>
        <taxon>Afifellaceae</taxon>
        <taxon>Faunimonas</taxon>
    </lineage>
</organism>
<name>A0A1H9FHH1_9HYPH</name>
<dbReference type="InterPro" id="IPR050683">
    <property type="entry name" value="Bact_Polysacc_Export_ATP-bd"/>
</dbReference>
<dbReference type="PANTHER" id="PTHR46743:SF2">
    <property type="entry name" value="TEICHOIC ACIDS EXPORT ATP-BINDING PROTEIN TAGH"/>
    <property type="match status" value="1"/>
</dbReference>
<feature type="region of interest" description="Disordered" evidence="1">
    <location>
        <begin position="219"/>
        <end position="244"/>
    </location>
</feature>
<dbReference type="SUPFAM" id="SSF52540">
    <property type="entry name" value="P-loop containing nucleoside triphosphate hydrolases"/>
    <property type="match status" value="1"/>
</dbReference>
<dbReference type="EMBL" id="FOFG01000004">
    <property type="protein sequence ID" value="SEQ37352.1"/>
    <property type="molecule type" value="Genomic_DNA"/>
</dbReference>
<sequence length="244" mass="27135">MIALEDVEYYHVGNKGRTRVFENLSGELPTDRRLVVFGARGSGRTTLAWLLSELIDPARGRVRRDVRVSPPVGFFGGFRPKLTIAQNASYLAEIYGADRRAVLDYVASLPLIGQRMDLHWGVLPRKTRVWTSQLISLAIPFDVYVFDGAPFGEVPEMQAYVEAVLWQRLEHAGLIMLAPNVRVGRAYADCAAILNDGQLAFYEDVEDCVQDFNQLGGMRGSNAREPETGPEQIADASSEVEAQF</sequence>
<dbReference type="InterPro" id="IPR027417">
    <property type="entry name" value="P-loop_NTPase"/>
</dbReference>
<evidence type="ECO:0000313" key="3">
    <source>
        <dbReference type="Proteomes" id="UP000199647"/>
    </source>
</evidence>
<dbReference type="STRING" id="1855383.SAMN05216548_104119"/>
<dbReference type="GO" id="GO:0005524">
    <property type="term" value="F:ATP binding"/>
    <property type="evidence" value="ECO:0007669"/>
    <property type="project" value="UniProtKB-KW"/>
</dbReference>
<accession>A0A1H9FHH1</accession>